<reference evidence="2" key="1">
    <citation type="submission" date="2015-09" db="EMBL/GenBank/DDBJ databases">
        <authorList>
            <person name="Rodrigo-Torres L."/>
            <person name="Arahal D.R."/>
        </authorList>
    </citation>
    <scope>NUCLEOTIDE SEQUENCE [LARGE SCALE GENOMIC DNA]</scope>
    <source>
        <strain evidence="2">CECT 5091</strain>
    </source>
</reference>
<dbReference type="RefSeq" id="WP_058283216.1">
    <property type="nucleotide sequence ID" value="NZ_CYUD01000012.1"/>
</dbReference>
<dbReference type="AlphaFoldDB" id="A0A0P1IHA8"/>
<gene>
    <name evidence="1" type="ORF">RUE5091_03554</name>
</gene>
<dbReference type="OrthoDB" id="1550774at2"/>
<name>A0A0P1IHA8_9RHOB</name>
<evidence type="ECO:0008006" key="3">
    <source>
        <dbReference type="Google" id="ProtNLM"/>
    </source>
</evidence>
<proteinExistence type="predicted"/>
<evidence type="ECO:0000313" key="1">
    <source>
        <dbReference type="EMBL" id="CUK12660.1"/>
    </source>
</evidence>
<evidence type="ECO:0000313" key="2">
    <source>
        <dbReference type="Proteomes" id="UP000051260"/>
    </source>
</evidence>
<dbReference type="STRING" id="1715692.RUE5091_03554"/>
<sequence length="111" mass="12550">MLAAIGGVSLKRWYYGPEFYWRAHQALLQARGDPLCLHAGVFPHQGLYFSLSVWHDLEAMLTFAQSGPHRRVVQVASRLADVNQFYHFPCIAVPSNQQALQVWAQLVEAAE</sequence>
<dbReference type="Proteomes" id="UP000051260">
    <property type="component" value="Unassembled WGS sequence"/>
</dbReference>
<protein>
    <recommendedName>
        <fullName evidence="3">DUF3291 domain-containing protein</fullName>
    </recommendedName>
</protein>
<accession>A0A0P1IHA8</accession>
<dbReference type="EMBL" id="CYUD01000012">
    <property type="protein sequence ID" value="CUK12660.1"/>
    <property type="molecule type" value="Genomic_DNA"/>
</dbReference>
<organism evidence="1 2">
    <name type="scientific">Ruegeria denitrificans</name>
    <dbReference type="NCBI Taxonomy" id="1715692"/>
    <lineage>
        <taxon>Bacteria</taxon>
        <taxon>Pseudomonadati</taxon>
        <taxon>Pseudomonadota</taxon>
        <taxon>Alphaproteobacteria</taxon>
        <taxon>Rhodobacterales</taxon>
        <taxon>Roseobacteraceae</taxon>
        <taxon>Ruegeria</taxon>
    </lineage>
</organism>
<keyword evidence="2" id="KW-1185">Reference proteome</keyword>